<feature type="signal peptide" evidence="1">
    <location>
        <begin position="1"/>
        <end position="38"/>
    </location>
</feature>
<feature type="chain" id="PRO_5040332306" description="Secreted protein" evidence="1">
    <location>
        <begin position="39"/>
        <end position="70"/>
    </location>
</feature>
<dbReference type="AlphaFoldDB" id="A0A9P7EVQ9"/>
<organism evidence="2 3">
    <name type="scientific">Suillus discolor</name>
    <dbReference type="NCBI Taxonomy" id="1912936"/>
    <lineage>
        <taxon>Eukaryota</taxon>
        <taxon>Fungi</taxon>
        <taxon>Dikarya</taxon>
        <taxon>Basidiomycota</taxon>
        <taxon>Agaricomycotina</taxon>
        <taxon>Agaricomycetes</taxon>
        <taxon>Agaricomycetidae</taxon>
        <taxon>Boletales</taxon>
        <taxon>Suillineae</taxon>
        <taxon>Suillaceae</taxon>
        <taxon>Suillus</taxon>
    </lineage>
</organism>
<dbReference type="PROSITE" id="PS51257">
    <property type="entry name" value="PROKAR_LIPOPROTEIN"/>
    <property type="match status" value="1"/>
</dbReference>
<dbReference type="Proteomes" id="UP000823399">
    <property type="component" value="Unassembled WGS sequence"/>
</dbReference>
<evidence type="ECO:0000313" key="3">
    <source>
        <dbReference type="Proteomes" id="UP000823399"/>
    </source>
</evidence>
<evidence type="ECO:0008006" key="4">
    <source>
        <dbReference type="Google" id="ProtNLM"/>
    </source>
</evidence>
<keyword evidence="3" id="KW-1185">Reference proteome</keyword>
<dbReference type="GeneID" id="64701217"/>
<proteinExistence type="predicted"/>
<comment type="caution">
    <text evidence="2">The sequence shown here is derived from an EMBL/GenBank/DDBJ whole genome shotgun (WGS) entry which is preliminary data.</text>
</comment>
<protein>
    <recommendedName>
        <fullName evidence="4">Secreted protein</fullName>
    </recommendedName>
</protein>
<dbReference type="RefSeq" id="XP_041286683.1">
    <property type="nucleotide sequence ID" value="XM_041438958.1"/>
</dbReference>
<evidence type="ECO:0000256" key="1">
    <source>
        <dbReference type="SAM" id="SignalP"/>
    </source>
</evidence>
<accession>A0A9P7EVQ9</accession>
<evidence type="ECO:0000313" key="2">
    <source>
        <dbReference type="EMBL" id="KAG2091860.1"/>
    </source>
</evidence>
<gene>
    <name evidence="2" type="ORF">F5147DRAFT_723144</name>
</gene>
<dbReference type="EMBL" id="JABBWM010000094">
    <property type="protein sequence ID" value="KAG2091860.1"/>
    <property type="molecule type" value="Genomic_DNA"/>
</dbReference>
<name>A0A9P7EVQ9_9AGAM</name>
<keyword evidence="1" id="KW-0732">Signal</keyword>
<sequence>MPLFRWQLCETYCTSRSLLLTYLVILLSCGMPAHFGQATPTHQKTSTGWWTTSTTSIPTNTKRHTTSFCY</sequence>
<reference evidence="2" key="1">
    <citation type="journal article" date="2020" name="New Phytol.">
        <title>Comparative genomics reveals dynamic genome evolution in host specialist ectomycorrhizal fungi.</title>
        <authorList>
            <person name="Lofgren L.A."/>
            <person name="Nguyen N.H."/>
            <person name="Vilgalys R."/>
            <person name="Ruytinx J."/>
            <person name="Liao H.L."/>
            <person name="Branco S."/>
            <person name="Kuo A."/>
            <person name="LaButti K."/>
            <person name="Lipzen A."/>
            <person name="Andreopoulos W."/>
            <person name="Pangilinan J."/>
            <person name="Riley R."/>
            <person name="Hundley H."/>
            <person name="Na H."/>
            <person name="Barry K."/>
            <person name="Grigoriev I.V."/>
            <person name="Stajich J.E."/>
            <person name="Kennedy P.G."/>
        </authorList>
    </citation>
    <scope>NUCLEOTIDE SEQUENCE</scope>
    <source>
        <strain evidence="2">FC423</strain>
    </source>
</reference>